<gene>
    <name evidence="2" type="ORF">DDR33_13695</name>
</gene>
<dbReference type="RefSeq" id="WP_109416357.1">
    <property type="nucleotide sequence ID" value="NZ_QEAS01000010.1"/>
</dbReference>
<evidence type="ECO:0000313" key="2">
    <source>
        <dbReference type="EMBL" id="PWG80240.1"/>
    </source>
</evidence>
<keyword evidence="3" id="KW-1185">Reference proteome</keyword>
<dbReference type="AlphaFoldDB" id="A0A2U2PFU8"/>
<dbReference type="SUPFAM" id="SSF55486">
    <property type="entry name" value="Metalloproteases ('zincins'), catalytic domain"/>
    <property type="match status" value="1"/>
</dbReference>
<comment type="caution">
    <text evidence="2">The sequence shown here is derived from an EMBL/GenBank/DDBJ whole genome shotgun (WGS) entry which is preliminary data.</text>
</comment>
<protein>
    <recommendedName>
        <fullName evidence="4">Substrate import-associated zinc metallohydrolase lipoprotein</fullName>
    </recommendedName>
</protein>
<dbReference type="Gene3D" id="3.40.390.70">
    <property type="match status" value="1"/>
</dbReference>
<proteinExistence type="predicted"/>
<feature type="chain" id="PRO_5015403367" description="Substrate import-associated zinc metallohydrolase lipoprotein" evidence="1">
    <location>
        <begin position="21"/>
        <end position="281"/>
    </location>
</feature>
<dbReference type="PROSITE" id="PS51257">
    <property type="entry name" value="PROKAR_LIPOPROTEIN"/>
    <property type="match status" value="1"/>
</dbReference>
<organism evidence="2 3">
    <name type="scientific">Pararcticibacter amylolyticus</name>
    <dbReference type="NCBI Taxonomy" id="2173175"/>
    <lineage>
        <taxon>Bacteria</taxon>
        <taxon>Pseudomonadati</taxon>
        <taxon>Bacteroidota</taxon>
        <taxon>Sphingobacteriia</taxon>
        <taxon>Sphingobacteriales</taxon>
        <taxon>Sphingobacteriaceae</taxon>
        <taxon>Pararcticibacter</taxon>
    </lineage>
</organism>
<feature type="signal peptide" evidence="1">
    <location>
        <begin position="1"/>
        <end position="20"/>
    </location>
</feature>
<evidence type="ECO:0000313" key="3">
    <source>
        <dbReference type="Proteomes" id="UP000245647"/>
    </source>
</evidence>
<dbReference type="OrthoDB" id="1113652at2"/>
<dbReference type="NCBIfam" id="TIGR04549">
    <property type="entry name" value="LP_HExxH_w_tonB"/>
    <property type="match status" value="1"/>
</dbReference>
<dbReference type="Pfam" id="PF15890">
    <property type="entry name" value="Peptidase_Mx1"/>
    <property type="match status" value="1"/>
</dbReference>
<sequence length="281" mass="32084">MKFANIKSLMLLLLLTGTLACQKEEKVAAPEGLEGDTWVKGELDKWLNDNFTVPYNIEVKYRWDPYELEVTKNMTPPREDVVIPVMETVKKVWIEPYVAEAGEAFIKTYCPKQYVLVGSAEWNSNGTITLGQAEGGRKIVLFVLNDFEKTDKAEVKRMLHTIHHEFAHILHQTIRYSDDYRSITPSGYTATWTSYTDAQSRELGFITSYSRAGVDEDFVEMISLMLTEGREGFNAIVNSIQSASAKAAIKQKEQVIVRYYKESWNMDFYSLQAKVFAAINN</sequence>
<evidence type="ECO:0000256" key="1">
    <source>
        <dbReference type="SAM" id="SignalP"/>
    </source>
</evidence>
<name>A0A2U2PFU8_9SPHI</name>
<evidence type="ECO:0008006" key="4">
    <source>
        <dbReference type="Google" id="ProtNLM"/>
    </source>
</evidence>
<accession>A0A2U2PFU8</accession>
<dbReference type="InterPro" id="IPR030890">
    <property type="entry name" value="LP_HExxH_w_TonB"/>
</dbReference>
<keyword evidence="1" id="KW-0732">Signal</keyword>
<dbReference type="EMBL" id="QEAS01000010">
    <property type="protein sequence ID" value="PWG80240.1"/>
    <property type="molecule type" value="Genomic_DNA"/>
</dbReference>
<reference evidence="2 3" key="1">
    <citation type="submission" date="2018-04" db="EMBL/GenBank/DDBJ databases">
        <title>Pedobacter chongqingensis sp. nov., isolated from a rottenly hemp rope.</title>
        <authorList>
            <person name="Cai Y."/>
        </authorList>
    </citation>
    <scope>NUCLEOTIDE SEQUENCE [LARGE SCALE GENOMIC DNA]</scope>
    <source>
        <strain evidence="2 3">FJ4-8</strain>
    </source>
</reference>
<dbReference type="Proteomes" id="UP000245647">
    <property type="component" value="Unassembled WGS sequence"/>
</dbReference>